<sequence length="99" mass="10922">MGALRGSDGRLTNAKQFLVTVSAVPFEVKHTELESRMSIVRKECVRVINVFSLNSAYYSSTYTDTEESLEAKAQGNRVALRDSNIASAALIFPQKTKHA</sequence>
<dbReference type="Proteomes" id="UP001303046">
    <property type="component" value="Unassembled WGS sequence"/>
</dbReference>
<evidence type="ECO:0000313" key="1">
    <source>
        <dbReference type="EMBL" id="KAK6734517.1"/>
    </source>
</evidence>
<keyword evidence="2" id="KW-1185">Reference proteome</keyword>
<gene>
    <name evidence="1" type="primary">Necator_chrII.g5774</name>
    <name evidence="1" type="ORF">RB195_017981</name>
</gene>
<name>A0ABR1C9W2_NECAM</name>
<organism evidence="1 2">
    <name type="scientific">Necator americanus</name>
    <name type="common">Human hookworm</name>
    <dbReference type="NCBI Taxonomy" id="51031"/>
    <lineage>
        <taxon>Eukaryota</taxon>
        <taxon>Metazoa</taxon>
        <taxon>Ecdysozoa</taxon>
        <taxon>Nematoda</taxon>
        <taxon>Chromadorea</taxon>
        <taxon>Rhabditida</taxon>
        <taxon>Rhabditina</taxon>
        <taxon>Rhabditomorpha</taxon>
        <taxon>Strongyloidea</taxon>
        <taxon>Ancylostomatidae</taxon>
        <taxon>Bunostominae</taxon>
        <taxon>Necator</taxon>
    </lineage>
</organism>
<evidence type="ECO:0000313" key="2">
    <source>
        <dbReference type="Proteomes" id="UP001303046"/>
    </source>
</evidence>
<dbReference type="EMBL" id="JAVFWL010000002">
    <property type="protein sequence ID" value="KAK6734517.1"/>
    <property type="molecule type" value="Genomic_DNA"/>
</dbReference>
<reference evidence="1 2" key="1">
    <citation type="submission" date="2023-08" db="EMBL/GenBank/DDBJ databases">
        <title>A Necator americanus chromosomal reference genome.</title>
        <authorList>
            <person name="Ilik V."/>
            <person name="Petrzelkova K.J."/>
            <person name="Pardy F."/>
            <person name="Fuh T."/>
            <person name="Niatou-Singa F.S."/>
            <person name="Gouil Q."/>
            <person name="Baker L."/>
            <person name="Ritchie M.E."/>
            <person name="Jex A.R."/>
            <person name="Gazzola D."/>
            <person name="Li H."/>
            <person name="Toshio Fujiwara R."/>
            <person name="Zhan B."/>
            <person name="Aroian R.V."/>
            <person name="Pafco B."/>
            <person name="Schwarz E.M."/>
        </authorList>
    </citation>
    <scope>NUCLEOTIDE SEQUENCE [LARGE SCALE GENOMIC DNA]</scope>
    <source>
        <strain evidence="1 2">Aroian</strain>
        <tissue evidence="1">Whole animal</tissue>
    </source>
</reference>
<proteinExistence type="predicted"/>
<protein>
    <submittedName>
        <fullName evidence="1">Uncharacterized protein</fullName>
    </submittedName>
</protein>
<comment type="caution">
    <text evidence="1">The sequence shown here is derived from an EMBL/GenBank/DDBJ whole genome shotgun (WGS) entry which is preliminary data.</text>
</comment>
<accession>A0ABR1C9W2</accession>